<dbReference type="Pfam" id="PF02945">
    <property type="entry name" value="Endonuclease_7"/>
    <property type="match status" value="1"/>
</dbReference>
<dbReference type="InterPro" id="IPR050138">
    <property type="entry name" value="DHOase/Allantoinase_Hydrolase"/>
</dbReference>
<dbReference type="AlphaFoldDB" id="A0A0F9AGC7"/>
<dbReference type="GO" id="GO:0046872">
    <property type="term" value="F:metal ion binding"/>
    <property type="evidence" value="ECO:0007669"/>
    <property type="project" value="UniProtKB-KW"/>
</dbReference>
<proteinExistence type="predicted"/>
<feature type="non-terminal residue" evidence="5">
    <location>
        <position position="1"/>
    </location>
</feature>
<evidence type="ECO:0000259" key="4">
    <source>
        <dbReference type="Pfam" id="PF12890"/>
    </source>
</evidence>
<evidence type="ECO:0000256" key="3">
    <source>
        <dbReference type="ARBA" id="ARBA00022975"/>
    </source>
</evidence>
<dbReference type="Pfam" id="PF12890">
    <property type="entry name" value="DHOase"/>
    <property type="match status" value="1"/>
</dbReference>
<dbReference type="InterPro" id="IPR004211">
    <property type="entry name" value="Endonuclease_7"/>
</dbReference>
<keyword evidence="3" id="KW-0665">Pyrimidine biosynthesis</keyword>
<dbReference type="GO" id="GO:0004038">
    <property type="term" value="F:allantoinase activity"/>
    <property type="evidence" value="ECO:0007669"/>
    <property type="project" value="TreeGrafter"/>
</dbReference>
<dbReference type="CDD" id="cd01317">
    <property type="entry name" value="DHOase_IIa"/>
    <property type="match status" value="1"/>
</dbReference>
<dbReference type="InterPro" id="IPR024403">
    <property type="entry name" value="DHOase_cat"/>
</dbReference>
<dbReference type="GO" id="GO:0006145">
    <property type="term" value="P:purine nucleobase catabolic process"/>
    <property type="evidence" value="ECO:0007669"/>
    <property type="project" value="TreeGrafter"/>
</dbReference>
<reference evidence="5" key="1">
    <citation type="journal article" date="2015" name="Nature">
        <title>Complex archaea that bridge the gap between prokaryotes and eukaryotes.</title>
        <authorList>
            <person name="Spang A."/>
            <person name="Saw J.H."/>
            <person name="Jorgensen S.L."/>
            <person name="Zaremba-Niedzwiedzka K."/>
            <person name="Martijn J."/>
            <person name="Lind A.E."/>
            <person name="van Eijk R."/>
            <person name="Schleper C."/>
            <person name="Guy L."/>
            <person name="Ettema T.J."/>
        </authorList>
    </citation>
    <scope>NUCLEOTIDE SEQUENCE</scope>
</reference>
<keyword evidence="1" id="KW-0479">Metal-binding</keyword>
<dbReference type="SUPFAM" id="SSF51556">
    <property type="entry name" value="Metallo-dependent hydrolases"/>
    <property type="match status" value="1"/>
</dbReference>
<dbReference type="InterPro" id="IPR002195">
    <property type="entry name" value="Dihydroorotase_CS"/>
</dbReference>
<dbReference type="PANTHER" id="PTHR43668:SF2">
    <property type="entry name" value="ALLANTOINASE"/>
    <property type="match status" value="1"/>
</dbReference>
<dbReference type="Gene3D" id="3.20.20.140">
    <property type="entry name" value="Metal-dependent hydrolases"/>
    <property type="match status" value="1"/>
</dbReference>
<evidence type="ECO:0000313" key="5">
    <source>
        <dbReference type="EMBL" id="KKK77559.1"/>
    </source>
</evidence>
<evidence type="ECO:0000256" key="2">
    <source>
        <dbReference type="ARBA" id="ARBA00022801"/>
    </source>
</evidence>
<dbReference type="InterPro" id="IPR032466">
    <property type="entry name" value="Metal_Hydrolase"/>
</dbReference>
<dbReference type="EMBL" id="LAZR01054899">
    <property type="protein sequence ID" value="KKK77559.1"/>
    <property type="molecule type" value="Genomic_DNA"/>
</dbReference>
<dbReference type="InterPro" id="IPR038563">
    <property type="entry name" value="Endonuclease_7_sf"/>
</dbReference>
<organism evidence="5">
    <name type="scientific">marine sediment metagenome</name>
    <dbReference type="NCBI Taxonomy" id="412755"/>
    <lineage>
        <taxon>unclassified sequences</taxon>
        <taxon>metagenomes</taxon>
        <taxon>ecological metagenomes</taxon>
    </lineage>
</organism>
<keyword evidence="2" id="KW-0378">Hydrolase</keyword>
<feature type="domain" description="Dihydroorotase catalytic" evidence="4">
    <location>
        <begin position="1"/>
        <end position="178"/>
    </location>
</feature>
<dbReference type="SUPFAM" id="SSF54060">
    <property type="entry name" value="His-Me finger endonucleases"/>
    <property type="match status" value="1"/>
</dbReference>
<dbReference type="PANTHER" id="PTHR43668">
    <property type="entry name" value="ALLANTOINASE"/>
    <property type="match status" value="1"/>
</dbReference>
<gene>
    <name evidence="5" type="ORF">LCGC14_2852360</name>
</gene>
<sequence>HLREPGHEYKETIRSGCLAAAAGGFTSICAMPNTDPVNDNRQTTEYILKKATLNGPGVHVFPIAAITKGLQGKSLCEYGELKDAGAIAFSDDGRPVMDSQVMRRAMENANEFNSIIISHSEDLGLSQNGVMNEGTLAAQMGLAGIPNAAESIMVMRDIALCELTRTPIHIAHVSTRESVYAIRDAKTRGIPVTAETAPHYLTLCEDSVKDYNTNAKMNPPLRSIQDREAVLTGLADGTIDAIASDHAPHSSTEKEVESKLRKFCWNGVPEFDGVPIRADRQIDTDDVFLINTAHTKKYYEKKGGSKFRAETNLFRLYGVTPEQFDNLYVEQEGCCAICGKHQSEFKRALDVDHDHKTKVIRGLLCSNCNIAIGKLKDNPVLLRKAADYLEK</sequence>
<evidence type="ECO:0000256" key="1">
    <source>
        <dbReference type="ARBA" id="ARBA00022723"/>
    </source>
</evidence>
<dbReference type="GO" id="GO:0006221">
    <property type="term" value="P:pyrimidine nucleotide biosynthetic process"/>
    <property type="evidence" value="ECO:0007669"/>
    <property type="project" value="UniProtKB-KW"/>
</dbReference>
<dbReference type="GO" id="GO:0005737">
    <property type="term" value="C:cytoplasm"/>
    <property type="evidence" value="ECO:0007669"/>
    <property type="project" value="TreeGrafter"/>
</dbReference>
<dbReference type="PROSITE" id="PS00483">
    <property type="entry name" value="DIHYDROOROTASE_2"/>
    <property type="match status" value="1"/>
</dbReference>
<dbReference type="Gene3D" id="3.40.1800.10">
    <property type="entry name" value="His-Me finger endonucleases"/>
    <property type="match status" value="1"/>
</dbReference>
<dbReference type="InterPro" id="IPR044925">
    <property type="entry name" value="His-Me_finger_sf"/>
</dbReference>
<accession>A0A0F9AGC7</accession>
<name>A0A0F9AGC7_9ZZZZ</name>
<comment type="caution">
    <text evidence="5">The sequence shown here is derived from an EMBL/GenBank/DDBJ whole genome shotgun (WGS) entry which is preliminary data.</text>
</comment>
<protein>
    <recommendedName>
        <fullName evidence="4">Dihydroorotase catalytic domain-containing protein</fullName>
    </recommendedName>
</protein>
<dbReference type="InterPro" id="IPR004722">
    <property type="entry name" value="DHOase"/>
</dbReference>
<dbReference type="GO" id="GO:0004151">
    <property type="term" value="F:dihydroorotase activity"/>
    <property type="evidence" value="ECO:0007669"/>
    <property type="project" value="InterPro"/>
</dbReference>